<dbReference type="EMBL" id="CYXP01000006">
    <property type="protein sequence ID" value="CUN22801.1"/>
    <property type="molecule type" value="Genomic_DNA"/>
</dbReference>
<evidence type="ECO:0000313" key="1">
    <source>
        <dbReference type="EMBL" id="CUN22801.1"/>
    </source>
</evidence>
<gene>
    <name evidence="1" type="ORF">ERS852429_02687</name>
</gene>
<dbReference type="RefSeq" id="WP_057319586.1">
    <property type="nucleotide sequence ID" value="NZ_CYXP01000006.1"/>
</dbReference>
<protein>
    <submittedName>
        <fullName evidence="1">Uncharacterized protein</fullName>
    </submittedName>
</protein>
<proteinExistence type="predicted"/>
<accession>A0A173V6F8</accession>
<dbReference type="Proteomes" id="UP000095591">
    <property type="component" value="Unassembled WGS sequence"/>
</dbReference>
<dbReference type="AlphaFoldDB" id="A0A173V6F8"/>
<evidence type="ECO:0000313" key="2">
    <source>
        <dbReference type="Proteomes" id="UP000095591"/>
    </source>
</evidence>
<organism evidence="1 2">
    <name type="scientific">Parabacteroides distasonis</name>
    <dbReference type="NCBI Taxonomy" id="823"/>
    <lineage>
        <taxon>Bacteria</taxon>
        <taxon>Pseudomonadati</taxon>
        <taxon>Bacteroidota</taxon>
        <taxon>Bacteroidia</taxon>
        <taxon>Bacteroidales</taxon>
        <taxon>Tannerellaceae</taxon>
        <taxon>Parabacteroides</taxon>
    </lineage>
</organism>
<reference evidence="1 2" key="1">
    <citation type="submission" date="2015-09" db="EMBL/GenBank/DDBJ databases">
        <authorList>
            <consortium name="Pathogen Informatics"/>
        </authorList>
    </citation>
    <scope>NUCLEOTIDE SEQUENCE [LARGE SCALE GENOMIC DNA]</scope>
    <source>
        <strain evidence="1 2">2789STDY5608872</strain>
    </source>
</reference>
<name>A0A173V6F8_PARDI</name>
<sequence>MIKQGNKVISNTQIKILSSNEITKETIENVLTGEIVSHTHDGTYVKKDDPRLSDSRPASDVSAWAKNATKPSYSASEITGLSNVAKTGSYNDLSNKPTIPTVDVNKAYVDGALATKADLVSGKIPLSQLPEIPSPITVDSSLSSTSTNPVQSKVINTALGNKVDKVSGKGLSANDYTTIEKDKLSRIGWVIDQTPSIEYEEDKIKFLIHQINSSSGATSNSSFYINGANGSKSGLMTASDKNKLDGIATGANNYIHPTTSGNKHIPAGGASGQILRWGSDGTAVWGADNNTTYSVVGANGSTGLVKNGSSVTNVSGYTTCPIIGGVPYYKDTTYTLPTATGSILGGVKTGANITNSSGTISITKSNITSALGYTPEKECLLIEYIDMVGGTTPETITETQFNDIWNAIKNNESIKVKYSQADIGVYITADCVYGLCYGPEFAQCIFGSLHSDAKDIIIEIQKQDTKYTLACSADNGVISTDGSSDMFLANDGTYRFLPKVSTTQNGIVNVLPDDATKFLDGKGNWSTVNTMLKPGVSDIFKRIGDAGEGGTVTQAEWDILVAATPEIDKTYFFSVTEEFINEGIGMCYDKGVITRTTSSVDMLINGILPQYPQYLVGMSVDATTKACSMIAYASTIAGGSNGLSISSVVSDGNNPTSCGLTLKTNGDGSKALMDNGSYKPVSSDYIIDYLDISGGTGEQTFTITEARYNEIKTAFENKRNIILYVFEGLGFYRFTSGINFGETFIFTTTHTSLAGNNNTQIDIYTIELVIELPVNTSSKVTYRNYNRVLS</sequence>
<dbReference type="Gene3D" id="6.10.140.1630">
    <property type="match status" value="1"/>
</dbReference>